<keyword evidence="2" id="KW-0812">Transmembrane</keyword>
<gene>
    <name evidence="3" type="ORF">DCC88_07245</name>
</gene>
<feature type="coiled-coil region" evidence="1">
    <location>
        <begin position="82"/>
        <end position="116"/>
    </location>
</feature>
<evidence type="ECO:0000313" key="4">
    <source>
        <dbReference type="Proteomes" id="UP000253934"/>
    </source>
</evidence>
<dbReference type="AlphaFoldDB" id="A0A369KTG6"/>
<keyword evidence="1" id="KW-0175">Coiled coil</keyword>
<proteinExistence type="predicted"/>
<evidence type="ECO:0000256" key="2">
    <source>
        <dbReference type="SAM" id="Phobius"/>
    </source>
</evidence>
<dbReference type="EMBL" id="QOVW01000069">
    <property type="protein sequence ID" value="RDB35995.1"/>
    <property type="molecule type" value="Genomic_DNA"/>
</dbReference>
<dbReference type="RefSeq" id="WP_338635308.1">
    <property type="nucleotide sequence ID" value="NZ_CP146516.1"/>
</dbReference>
<accession>A0A369KTG6</accession>
<feature type="coiled-coil region" evidence="1">
    <location>
        <begin position="186"/>
        <end position="213"/>
    </location>
</feature>
<feature type="transmembrane region" description="Helical" evidence="2">
    <location>
        <begin position="6"/>
        <end position="24"/>
    </location>
</feature>
<keyword evidence="2" id="KW-0472">Membrane</keyword>
<evidence type="ECO:0000256" key="1">
    <source>
        <dbReference type="SAM" id="Coils"/>
    </source>
</evidence>
<dbReference type="Proteomes" id="UP000253934">
    <property type="component" value="Unassembled WGS sequence"/>
</dbReference>
<protein>
    <submittedName>
        <fullName evidence="3">Uncharacterized protein</fullName>
    </submittedName>
</protein>
<keyword evidence="4" id="KW-1185">Reference proteome</keyword>
<reference evidence="3" key="1">
    <citation type="submission" date="2018-04" db="EMBL/GenBank/DDBJ databases">
        <title>Draft genome sequence of the Candidatus Spirobacillus cienkowskii, a pathogen of freshwater Daphnia species, reconstructed from hemolymph metagenomic reads.</title>
        <authorList>
            <person name="Bresciani L."/>
            <person name="Lemos L.N."/>
            <person name="Wale N."/>
            <person name="Lin J.Y."/>
            <person name="Fernandes G.R."/>
            <person name="Duffy M.A."/>
            <person name="Rodrigues J.M."/>
        </authorList>
    </citation>
    <scope>NUCLEOTIDE SEQUENCE [LARGE SCALE GENOMIC DNA]</scope>
    <source>
        <strain evidence="3">Binning01</strain>
    </source>
</reference>
<comment type="caution">
    <text evidence="3">The sequence shown here is derived from an EMBL/GenBank/DDBJ whole genome shotgun (WGS) entry which is preliminary data.</text>
</comment>
<sequence>MDISTIVAFSFSGVALLFCAWIILSKHKLISKNAVLQNKILVLESSLLNEKHKPEHATVEKKSVSQAKLHDVQEQSHNTSEVILLRKEIAKYKEEIKKLKDENRQKERALKDEEVNTRNKLYSLTEENSKLVAQLREFDQLLKSTAETTKKQVSLVEFEKKVLEVSQLKFENEEMKIKLHDSEKIKKQNVTKLSALQEKLKNTEQELQKWVDSSRLNDGKALDPSEFLRWYDRAMSARKMYQLMRQMRELSDNKLRTYQDGVIDLSKWVLNQKNIPLPTISSSEVLADRLLAEAWNAILLNTPSLCYAEKSKSIEGVSSKMSD</sequence>
<keyword evidence="2" id="KW-1133">Transmembrane helix</keyword>
<evidence type="ECO:0000313" key="3">
    <source>
        <dbReference type="EMBL" id="RDB35995.1"/>
    </source>
</evidence>
<name>A0A369KTG6_9BACT</name>
<organism evidence="3 4">
    <name type="scientific">Spirobacillus cienkowskii</name>
    <dbReference type="NCBI Taxonomy" id="495820"/>
    <lineage>
        <taxon>Bacteria</taxon>
        <taxon>Pseudomonadati</taxon>
        <taxon>Bdellovibrionota</taxon>
        <taxon>Oligoflexia</taxon>
        <taxon>Silvanigrellales</taxon>
        <taxon>Spirobacillus</taxon>
    </lineage>
</organism>